<evidence type="ECO:0000313" key="5">
    <source>
        <dbReference type="Proteomes" id="UP000626109"/>
    </source>
</evidence>
<keyword evidence="2" id="KW-0324">Glycolysis</keyword>
<dbReference type="PANTHER" id="PTHR43650:SF1">
    <property type="entry name" value="PYROPHOSPHATE--FRUCTOSE 6-PHOSPHATE 1-PHOSPHOTRANSFERASE SUBUNIT BETA 2"/>
    <property type="match status" value="1"/>
</dbReference>
<feature type="compositionally biased region" description="Low complexity" evidence="3">
    <location>
        <begin position="638"/>
        <end position="653"/>
    </location>
</feature>
<evidence type="ECO:0000313" key="4">
    <source>
        <dbReference type="EMBL" id="CAE8632067.1"/>
    </source>
</evidence>
<dbReference type="Gene3D" id="3.40.50.450">
    <property type="match status" value="2"/>
</dbReference>
<accession>A0A813H302</accession>
<name>A0A813H302_POLGL</name>
<dbReference type="Gene3D" id="3.40.50.460">
    <property type="entry name" value="Phosphofructokinase domain"/>
    <property type="match status" value="1"/>
</dbReference>
<evidence type="ECO:0000256" key="1">
    <source>
        <dbReference type="ARBA" id="ARBA00022490"/>
    </source>
</evidence>
<organism evidence="4 5">
    <name type="scientific">Polarella glacialis</name>
    <name type="common">Dinoflagellate</name>
    <dbReference type="NCBI Taxonomy" id="89957"/>
    <lineage>
        <taxon>Eukaryota</taxon>
        <taxon>Sar</taxon>
        <taxon>Alveolata</taxon>
        <taxon>Dinophyceae</taxon>
        <taxon>Suessiales</taxon>
        <taxon>Suessiaceae</taxon>
        <taxon>Polarella</taxon>
    </lineage>
</organism>
<comment type="caution">
    <text evidence="4">The sequence shown here is derived from an EMBL/GenBank/DDBJ whole genome shotgun (WGS) entry which is preliminary data.</text>
</comment>
<evidence type="ECO:0000256" key="2">
    <source>
        <dbReference type="ARBA" id="ARBA00023152"/>
    </source>
</evidence>
<feature type="region of interest" description="Disordered" evidence="3">
    <location>
        <begin position="487"/>
        <end position="514"/>
    </location>
</feature>
<keyword evidence="1" id="KW-0963">Cytoplasm</keyword>
<dbReference type="GO" id="GO:0003872">
    <property type="term" value="F:6-phosphofructokinase activity"/>
    <property type="evidence" value="ECO:0007669"/>
    <property type="project" value="InterPro"/>
</dbReference>
<feature type="region of interest" description="Disordered" evidence="3">
    <location>
        <begin position="566"/>
        <end position="699"/>
    </location>
</feature>
<reference evidence="4" key="1">
    <citation type="submission" date="2021-02" db="EMBL/GenBank/DDBJ databases">
        <authorList>
            <person name="Dougan E. K."/>
            <person name="Rhodes N."/>
            <person name="Thang M."/>
            <person name="Chan C."/>
        </authorList>
    </citation>
    <scope>NUCLEOTIDE SEQUENCE</scope>
</reference>
<protein>
    <submittedName>
        <fullName evidence="4">Uncharacterized protein</fullName>
    </submittedName>
</protein>
<dbReference type="GO" id="GO:0005829">
    <property type="term" value="C:cytosol"/>
    <property type="evidence" value="ECO:0007669"/>
    <property type="project" value="TreeGrafter"/>
</dbReference>
<sequence>VLLAGEAHSFPIYPTNVVVGLFEYLSAVAPGFKIVAFPKGPESLLAGHCRELSAEEVRGTRNRGEAERLNYGSCSEGGYSAEERAEEAKLAIATCEAQQLDSLVIIAGPKDLSWAATLSVCFEEAGCRTTIVGVPHSKNLNLYVPRYLPITLGFDSARRMLGEVAGNIFVDSLSSKKYWHFIRCGEDALTMEVALNTRCTFSVLTMEQRETGENSLEEILGDRMSLEDAVSRLREVIHRRQSIGRLSGVVLLSCKLIEKLPEMDLLKDELAEIVGDAEAVAKGKPPSVREVENQLKSEKTRALFKRLPRMVQMSLIMHRDADGKPLLPRDLEAERILGRFVQQELRGSKDSKKQMAIAPRFHTMELMSSAPLPTPFDCAYGYVLGHAAGALVCERRKFYVAGCASMHLPVSQWEPCAVPFSALYPSQLVQPQTPNSPRGPRPPNSPRGQRPPSHLFGRRQNDGPSLNVTRGSEDVRFQGRLAAATRFRARPSEISPSSEDRLAQSSSPRGGRNAVAPLDIEASLSPFGLSMLRAGRNSLSGGEVAPVGIERPAGWQRMLVLPSPRARISNTGLGSTDDDKQPEREIARTKPEIARRCGSDGQAPAPLASPLVRRRLDPNRFSNEPSGQARVPVQASNTTGGDTTSADSADASAEVLPVAPQPKTISQEPILGAGLSERPETMPDAGWRRAEPGKDADLSESPEAASECLAEALLCLGAGLPLHGLSEQEREEALELERAIGEHHLTDRRALAYILVYKLGSLEKAFQWLAATRATFARVTWETGMLILHINVEHLTGLSKQKSFAELDQSSVSSVSSKDWQEYFAGIEVGLPPLPPGRAKFLMGAERTRAASSTAAARSLGALPRMAIPKSSVRGVCKTVIAEEEVEPKAVIAKECDVAVLASSQEEAAAATSSDTEEDSEPTPVKVPIPPRKRLSISGPSAGAVPASPTASRNVDSWGKARALLRGRRASAPSITLPPGSGGSLRPFNGRRASMASSMPAEDPQEDLEIFQATIRLEMEGMSPDGHLSLEGISRAKRAVVIKVAQELGIWIGISGQALLVVREGDGARQVRETLDSVTVGACLRVPLPADPGMQLFAKALAESKGLLAVSEPDANCSEAAEGGPPPVASFLLVNCTGSEEDLMDGLRRELQGLAPGEIKRFPASASAAFRSAASKVAQSLGFEVALPMIKSGCLEIGNMLEFAMQVKQELEALAEGDEHNYGSALEPLHKIIIQRKSLESELQILDIDNDVVVRRQNLGPTGPTQAELNQQLDQQRKVKEGFFRNYASGGSGAEVFLRRRDLQPMVNETFGQAPDGQLAEGDLLRSIEQVFDDTLQLQIDMTHAGQGLSKQYFQVFLGKAATEAGWRPSPEAMEVLSNAVDSAVGAS</sequence>
<feature type="region of interest" description="Disordered" evidence="3">
    <location>
        <begin position="907"/>
        <end position="953"/>
    </location>
</feature>
<feature type="non-terminal residue" evidence="4">
    <location>
        <position position="1"/>
    </location>
</feature>
<feature type="compositionally biased region" description="Basic and acidic residues" evidence="3">
    <location>
        <begin position="577"/>
        <end position="598"/>
    </location>
</feature>
<dbReference type="GO" id="GO:0009749">
    <property type="term" value="P:response to glucose"/>
    <property type="evidence" value="ECO:0007669"/>
    <property type="project" value="TreeGrafter"/>
</dbReference>
<proteinExistence type="predicted"/>
<evidence type="ECO:0000256" key="3">
    <source>
        <dbReference type="SAM" id="MobiDB-lite"/>
    </source>
</evidence>
<feature type="region of interest" description="Disordered" evidence="3">
    <location>
        <begin position="428"/>
        <end position="474"/>
    </location>
</feature>
<feature type="compositionally biased region" description="Basic and acidic residues" evidence="3">
    <location>
        <begin position="677"/>
        <end position="697"/>
    </location>
</feature>
<gene>
    <name evidence="4" type="ORF">PGLA2088_LOCUS1174</name>
</gene>
<dbReference type="EMBL" id="CAJNNW010000890">
    <property type="protein sequence ID" value="CAE8632067.1"/>
    <property type="molecule type" value="Genomic_DNA"/>
</dbReference>
<dbReference type="PANTHER" id="PTHR43650">
    <property type="entry name" value="PYROPHOSPHATE--FRUCTOSE 6-PHOSPHATE 1-PHOSPHOTRANSFERASE"/>
    <property type="match status" value="1"/>
</dbReference>
<dbReference type="SUPFAM" id="SSF53784">
    <property type="entry name" value="Phosphofructokinase"/>
    <property type="match status" value="1"/>
</dbReference>
<dbReference type="Proteomes" id="UP000626109">
    <property type="component" value="Unassembled WGS sequence"/>
</dbReference>
<dbReference type="InterPro" id="IPR035966">
    <property type="entry name" value="PKF_sf"/>
</dbReference>